<dbReference type="Gene3D" id="6.10.250.3150">
    <property type="match status" value="1"/>
</dbReference>
<feature type="domain" description="NlpC/P60" evidence="8">
    <location>
        <begin position="303"/>
        <end position="423"/>
    </location>
</feature>
<keyword evidence="2" id="KW-0645">Protease</keyword>
<dbReference type="InterPro" id="IPR038765">
    <property type="entry name" value="Papain-like_cys_pep_sf"/>
</dbReference>
<dbReference type="GO" id="GO:0006508">
    <property type="term" value="P:proteolysis"/>
    <property type="evidence" value="ECO:0007669"/>
    <property type="project" value="UniProtKB-KW"/>
</dbReference>
<dbReference type="AlphaFoldDB" id="A0A556PPU0"/>
<dbReference type="RefSeq" id="WP_144088017.1">
    <property type="nucleotide sequence ID" value="NZ_VMHE01000004.1"/>
</dbReference>
<protein>
    <submittedName>
        <fullName evidence="9">Peptidase</fullName>
    </submittedName>
</protein>
<dbReference type="Gene3D" id="3.90.1720.10">
    <property type="entry name" value="endopeptidase domain like (from Nostoc punctiforme)"/>
    <property type="match status" value="1"/>
</dbReference>
<evidence type="ECO:0000256" key="3">
    <source>
        <dbReference type="ARBA" id="ARBA00022729"/>
    </source>
</evidence>
<keyword evidence="10" id="KW-1185">Reference proteome</keyword>
<evidence type="ECO:0000256" key="1">
    <source>
        <dbReference type="ARBA" id="ARBA00007074"/>
    </source>
</evidence>
<accession>A0A556PPU0</accession>
<reference evidence="9 10" key="1">
    <citation type="submission" date="2019-07" db="EMBL/GenBank/DDBJ databases">
        <title>Allobacillus sp. nov. SKP isolated from shrimp paste of Euphausiacea.</title>
        <authorList>
            <person name="Kanchanasin P."/>
            <person name="Tanasupawat S."/>
            <person name="Shi W."/>
            <person name="Wu L."/>
            <person name="Ma J."/>
        </authorList>
    </citation>
    <scope>NUCLEOTIDE SEQUENCE [LARGE SCALE GENOMIC DNA]</scope>
    <source>
        <strain evidence="9 10">SKP4-8</strain>
    </source>
</reference>
<comment type="caution">
    <text evidence="9">The sequence shown here is derived from an EMBL/GenBank/DDBJ whole genome shotgun (WGS) entry which is preliminary data.</text>
</comment>
<dbReference type="InterPro" id="IPR000064">
    <property type="entry name" value="NLP_P60_dom"/>
</dbReference>
<evidence type="ECO:0000256" key="7">
    <source>
        <dbReference type="SAM" id="MobiDB-lite"/>
    </source>
</evidence>
<feature type="coiled-coil region" evidence="6">
    <location>
        <begin position="160"/>
        <end position="260"/>
    </location>
</feature>
<dbReference type="GO" id="GO:0008234">
    <property type="term" value="F:cysteine-type peptidase activity"/>
    <property type="evidence" value="ECO:0007669"/>
    <property type="project" value="UniProtKB-KW"/>
</dbReference>
<dbReference type="PANTHER" id="PTHR47053">
    <property type="entry name" value="MUREIN DD-ENDOPEPTIDASE MEPH-RELATED"/>
    <property type="match status" value="1"/>
</dbReference>
<keyword evidence="5" id="KW-0788">Thiol protease</keyword>
<feature type="region of interest" description="Disordered" evidence="7">
    <location>
        <begin position="267"/>
        <end position="305"/>
    </location>
</feature>
<dbReference type="Pfam" id="PF24568">
    <property type="entry name" value="CC_PcsB"/>
    <property type="match status" value="1"/>
</dbReference>
<evidence type="ECO:0000313" key="10">
    <source>
        <dbReference type="Proteomes" id="UP000316425"/>
    </source>
</evidence>
<dbReference type="OrthoDB" id="9813368at2"/>
<name>A0A556PPU0_9BACI</name>
<evidence type="ECO:0000256" key="2">
    <source>
        <dbReference type="ARBA" id="ARBA00022670"/>
    </source>
</evidence>
<sequence>MKLRSLIRSSCLVIGITGAFGIHTYAETIEDLEDRQSELQNERADVQQNIEDARSEVNQVLTDLEELNQELEQLNETLEENQRTMDETEEKVDQTENEVDQLEDEIEQIEKDIEIRREIIKERLISYHRNGGDIAYIEVILGSKNMGQFISRSNAVKKIMDSDKQLIQEQQEDKATVENKQNKVLSKLQELKDMQTELQGMISLIEDQKDAAKEKQKSLKDKQSELLALQDELQIKDSELANMQQQVKNEIAQKQAEQQTETIVLASHQSSGNDEGSSVVHTSKSKSKQSKQSQQTKSAPTANGNISTAINSGYAHLGTPYRWGGKTTAGFDCSGFIHWAFKQAGISVPGSTAGLSSTGTKISYSQAQPGDLVFFNTYKTNGHVGIYLGNGKFIGSQNSTGLAVADMTQGYWKSKFAGHVRRVR</sequence>
<keyword evidence="6" id="KW-0175">Coiled coil</keyword>
<dbReference type="Proteomes" id="UP000316425">
    <property type="component" value="Unassembled WGS sequence"/>
</dbReference>
<dbReference type="InterPro" id="IPR051202">
    <property type="entry name" value="Peptidase_C40"/>
</dbReference>
<dbReference type="EMBL" id="VMHE01000004">
    <property type="protein sequence ID" value="TSJ66410.1"/>
    <property type="molecule type" value="Genomic_DNA"/>
</dbReference>
<keyword evidence="4" id="KW-0378">Hydrolase</keyword>
<gene>
    <name evidence="9" type="ORF">FPQ13_03905</name>
</gene>
<dbReference type="SUPFAM" id="SSF54001">
    <property type="entry name" value="Cysteine proteinases"/>
    <property type="match status" value="1"/>
</dbReference>
<feature type="region of interest" description="Disordered" evidence="7">
    <location>
        <begin position="81"/>
        <end position="100"/>
    </location>
</feature>
<feature type="compositionally biased region" description="Basic and acidic residues" evidence="7">
    <location>
        <begin position="81"/>
        <end position="94"/>
    </location>
</feature>
<comment type="similarity">
    <text evidence="1">Belongs to the peptidase C40 family.</text>
</comment>
<evidence type="ECO:0000259" key="8">
    <source>
        <dbReference type="PROSITE" id="PS51935"/>
    </source>
</evidence>
<organism evidence="9 10">
    <name type="scientific">Allobacillus salarius</name>
    <dbReference type="NCBI Taxonomy" id="1955272"/>
    <lineage>
        <taxon>Bacteria</taxon>
        <taxon>Bacillati</taxon>
        <taxon>Bacillota</taxon>
        <taxon>Bacilli</taxon>
        <taxon>Bacillales</taxon>
        <taxon>Bacillaceae</taxon>
        <taxon>Allobacillus</taxon>
    </lineage>
</organism>
<proteinExistence type="inferred from homology"/>
<evidence type="ECO:0000313" key="9">
    <source>
        <dbReference type="EMBL" id="TSJ66410.1"/>
    </source>
</evidence>
<dbReference type="PANTHER" id="PTHR47053:SF1">
    <property type="entry name" value="MUREIN DD-ENDOPEPTIDASE MEPH-RELATED"/>
    <property type="match status" value="1"/>
</dbReference>
<dbReference type="PROSITE" id="PS51935">
    <property type="entry name" value="NLPC_P60"/>
    <property type="match status" value="1"/>
</dbReference>
<evidence type="ECO:0000256" key="6">
    <source>
        <dbReference type="SAM" id="Coils"/>
    </source>
</evidence>
<evidence type="ECO:0000256" key="5">
    <source>
        <dbReference type="ARBA" id="ARBA00022807"/>
    </source>
</evidence>
<dbReference type="InterPro" id="IPR057309">
    <property type="entry name" value="PcsB_CC"/>
</dbReference>
<dbReference type="SUPFAM" id="SSF57997">
    <property type="entry name" value="Tropomyosin"/>
    <property type="match status" value="1"/>
</dbReference>
<feature type="compositionally biased region" description="Polar residues" evidence="7">
    <location>
        <begin position="267"/>
        <end position="281"/>
    </location>
</feature>
<keyword evidence="3" id="KW-0732">Signal</keyword>
<evidence type="ECO:0000256" key="4">
    <source>
        <dbReference type="ARBA" id="ARBA00022801"/>
    </source>
</evidence>
<dbReference type="Pfam" id="PF00877">
    <property type="entry name" value="NLPC_P60"/>
    <property type="match status" value="1"/>
</dbReference>